<gene>
    <name evidence="1" type="ORF">PV327_001735</name>
</gene>
<proteinExistence type="predicted"/>
<comment type="caution">
    <text evidence="1">The sequence shown here is derived from an EMBL/GenBank/DDBJ whole genome shotgun (WGS) entry which is preliminary data.</text>
</comment>
<dbReference type="AlphaFoldDB" id="A0AA39FE36"/>
<name>A0AA39FE36_MICHY</name>
<dbReference type="Gene3D" id="1.25.50.20">
    <property type="match status" value="1"/>
</dbReference>
<reference evidence="1" key="1">
    <citation type="journal article" date="2023" name="bioRxiv">
        <title>Scaffold-level genome assemblies of two parasitoid biocontrol wasps reveal the parthenogenesis mechanism and an associated novel virus.</title>
        <authorList>
            <person name="Inwood S."/>
            <person name="Skelly J."/>
            <person name="Guhlin J."/>
            <person name="Harrop T."/>
            <person name="Goldson S."/>
            <person name="Dearden P."/>
        </authorList>
    </citation>
    <scope>NUCLEOTIDE SEQUENCE</scope>
    <source>
        <strain evidence="1">Lincoln</strain>
        <tissue evidence="1">Whole body</tissue>
    </source>
</reference>
<dbReference type="Proteomes" id="UP001168972">
    <property type="component" value="Unassembled WGS sequence"/>
</dbReference>
<reference evidence="1" key="2">
    <citation type="submission" date="2023-03" db="EMBL/GenBank/DDBJ databases">
        <authorList>
            <person name="Inwood S.N."/>
            <person name="Skelly J.G."/>
            <person name="Guhlin J."/>
            <person name="Harrop T.W.R."/>
            <person name="Goldson S.G."/>
            <person name="Dearden P.K."/>
        </authorList>
    </citation>
    <scope>NUCLEOTIDE SEQUENCE</scope>
    <source>
        <strain evidence="1">Lincoln</strain>
        <tissue evidence="1">Whole body</tissue>
    </source>
</reference>
<protein>
    <submittedName>
        <fullName evidence="1">Uncharacterized protein</fullName>
    </submittedName>
</protein>
<keyword evidence="2" id="KW-1185">Reference proteome</keyword>
<evidence type="ECO:0000313" key="1">
    <source>
        <dbReference type="EMBL" id="KAK0167880.1"/>
    </source>
</evidence>
<organism evidence="1 2">
    <name type="scientific">Microctonus hyperodae</name>
    <name type="common">Parasitoid wasp</name>
    <dbReference type="NCBI Taxonomy" id="165561"/>
    <lineage>
        <taxon>Eukaryota</taxon>
        <taxon>Metazoa</taxon>
        <taxon>Ecdysozoa</taxon>
        <taxon>Arthropoda</taxon>
        <taxon>Hexapoda</taxon>
        <taxon>Insecta</taxon>
        <taxon>Pterygota</taxon>
        <taxon>Neoptera</taxon>
        <taxon>Endopterygota</taxon>
        <taxon>Hymenoptera</taxon>
        <taxon>Apocrita</taxon>
        <taxon>Ichneumonoidea</taxon>
        <taxon>Braconidae</taxon>
        <taxon>Euphorinae</taxon>
        <taxon>Microctonus</taxon>
    </lineage>
</organism>
<sequence>MYIQLSLKFSFIQSNIEHGVTVVLDYINNHYEEIIALNGYSIKSFQADVSKLAKKFKNKVQRDKLKTFIDANKESLKGALDQILVDVDNNLKIIDNELHKFKEFFRKDETKNLLL</sequence>
<accession>A0AA39FE36</accession>
<evidence type="ECO:0000313" key="2">
    <source>
        <dbReference type="Proteomes" id="UP001168972"/>
    </source>
</evidence>
<dbReference type="EMBL" id="JAQQBR010001831">
    <property type="protein sequence ID" value="KAK0167880.1"/>
    <property type="molecule type" value="Genomic_DNA"/>
</dbReference>